<dbReference type="PROSITE" id="PS51733">
    <property type="entry name" value="BPL_LPL_CATALYTIC"/>
    <property type="match status" value="1"/>
</dbReference>
<dbReference type="Proteomes" id="UP001500620">
    <property type="component" value="Unassembled WGS sequence"/>
</dbReference>
<reference evidence="8" key="1">
    <citation type="journal article" date="2019" name="Int. J. Syst. Evol. Microbiol.">
        <title>The Global Catalogue of Microorganisms (GCM) 10K type strain sequencing project: providing services to taxonomists for standard genome sequencing and annotation.</title>
        <authorList>
            <consortium name="The Broad Institute Genomics Platform"/>
            <consortium name="The Broad Institute Genome Sequencing Center for Infectious Disease"/>
            <person name="Wu L."/>
            <person name="Ma J."/>
        </authorList>
    </citation>
    <scope>NUCLEOTIDE SEQUENCE [LARGE SCALE GENOMIC DNA]</scope>
    <source>
        <strain evidence="8">JCM 17441</strain>
    </source>
</reference>
<gene>
    <name evidence="7" type="ORF">GCM10022255_023770</name>
</gene>
<evidence type="ECO:0000313" key="8">
    <source>
        <dbReference type="Proteomes" id="UP001500620"/>
    </source>
</evidence>
<dbReference type="CDD" id="cd16442">
    <property type="entry name" value="BPL"/>
    <property type="match status" value="1"/>
</dbReference>
<dbReference type="EMBL" id="BAABAT010000004">
    <property type="protein sequence ID" value="GAA4247528.1"/>
    <property type="molecule type" value="Genomic_DNA"/>
</dbReference>
<dbReference type="InterPro" id="IPR004408">
    <property type="entry name" value="Biotin_CoA_COase_ligase"/>
</dbReference>
<proteinExistence type="predicted"/>
<keyword evidence="1 7" id="KW-0436">Ligase</keyword>
<keyword evidence="3" id="KW-0067">ATP-binding</keyword>
<evidence type="ECO:0000256" key="4">
    <source>
        <dbReference type="ARBA" id="ARBA00023267"/>
    </source>
</evidence>
<dbReference type="GO" id="GO:0016874">
    <property type="term" value="F:ligase activity"/>
    <property type="evidence" value="ECO:0007669"/>
    <property type="project" value="UniProtKB-KW"/>
</dbReference>
<dbReference type="Gene3D" id="3.30.930.10">
    <property type="entry name" value="Bira Bifunctional Protein, Domain 2"/>
    <property type="match status" value="1"/>
</dbReference>
<evidence type="ECO:0000259" key="6">
    <source>
        <dbReference type="PROSITE" id="PS51733"/>
    </source>
</evidence>
<dbReference type="Gene3D" id="2.30.30.100">
    <property type="match status" value="1"/>
</dbReference>
<keyword evidence="8" id="KW-1185">Reference proteome</keyword>
<keyword evidence="2" id="KW-0547">Nucleotide-binding</keyword>
<keyword evidence="4" id="KW-0092">Biotin</keyword>
<dbReference type="NCBIfam" id="TIGR00121">
    <property type="entry name" value="birA_ligase"/>
    <property type="match status" value="1"/>
</dbReference>
<organism evidence="7 8">
    <name type="scientific">Dactylosporangium darangshiense</name>
    <dbReference type="NCBI Taxonomy" id="579108"/>
    <lineage>
        <taxon>Bacteria</taxon>
        <taxon>Bacillati</taxon>
        <taxon>Actinomycetota</taxon>
        <taxon>Actinomycetes</taxon>
        <taxon>Micromonosporales</taxon>
        <taxon>Micromonosporaceae</taxon>
        <taxon>Dactylosporangium</taxon>
    </lineage>
</organism>
<dbReference type="PANTHER" id="PTHR12835:SF5">
    <property type="entry name" value="BIOTIN--PROTEIN LIGASE"/>
    <property type="match status" value="1"/>
</dbReference>
<dbReference type="SUPFAM" id="SSF55681">
    <property type="entry name" value="Class II aaRS and biotin synthetases"/>
    <property type="match status" value="1"/>
</dbReference>
<dbReference type="InterPro" id="IPR045864">
    <property type="entry name" value="aa-tRNA-synth_II/BPL/LPL"/>
</dbReference>
<sequence length="277" mass="29204">MNISTGGAYSDLDRPPLHPAALRRALLVPGGFWTDLRVVEETGSTNADVAAAARDGALEGLVIVAERQSAGRGRLGRQWQSPPRAGLALSVLLRPALPPGRLGWLPLLAGVALAESVRRVARIDAYLKWPNDLLLRGDRKTAGILAEAADGAVVLGIGLNTTLREDELPRPDATSLALGGAMSTDRDPLLRALLRSIADWYTRFTEHGGDPEASGLREEYVLHCGTLGRRVRVDLPGGGTLEGVASGIDGDGRLQVTDRFGAGQAVAAGDVVHARLD</sequence>
<evidence type="ECO:0000256" key="3">
    <source>
        <dbReference type="ARBA" id="ARBA00022840"/>
    </source>
</evidence>
<dbReference type="SUPFAM" id="SSF50037">
    <property type="entry name" value="C-terminal domain of transcriptional repressors"/>
    <property type="match status" value="1"/>
</dbReference>
<dbReference type="EC" id="6.3.4.15" evidence="5"/>
<evidence type="ECO:0000313" key="7">
    <source>
        <dbReference type="EMBL" id="GAA4247528.1"/>
    </source>
</evidence>
<accession>A0ABP8D520</accession>
<name>A0ABP8D520_9ACTN</name>
<feature type="domain" description="BPL/LPL catalytic" evidence="6">
    <location>
        <begin position="26"/>
        <end position="205"/>
    </location>
</feature>
<evidence type="ECO:0000256" key="2">
    <source>
        <dbReference type="ARBA" id="ARBA00022741"/>
    </source>
</evidence>
<evidence type="ECO:0000256" key="5">
    <source>
        <dbReference type="ARBA" id="ARBA00024227"/>
    </source>
</evidence>
<dbReference type="PANTHER" id="PTHR12835">
    <property type="entry name" value="BIOTIN PROTEIN LIGASE"/>
    <property type="match status" value="1"/>
</dbReference>
<dbReference type="InterPro" id="IPR004143">
    <property type="entry name" value="BPL_LPL_catalytic"/>
</dbReference>
<comment type="caution">
    <text evidence="7">The sequence shown here is derived from an EMBL/GenBank/DDBJ whole genome shotgun (WGS) entry which is preliminary data.</text>
</comment>
<evidence type="ECO:0000256" key="1">
    <source>
        <dbReference type="ARBA" id="ARBA00022598"/>
    </source>
</evidence>
<dbReference type="Pfam" id="PF03099">
    <property type="entry name" value="BPL_LplA_LipB"/>
    <property type="match status" value="1"/>
</dbReference>
<dbReference type="InterPro" id="IPR003142">
    <property type="entry name" value="BPL_C"/>
</dbReference>
<dbReference type="InterPro" id="IPR008988">
    <property type="entry name" value="Transcriptional_repressor_C"/>
</dbReference>
<protein>
    <recommendedName>
        <fullName evidence="5">biotin--[biotin carboxyl-carrier protein] ligase</fullName>
        <ecNumber evidence="5">6.3.4.15</ecNumber>
    </recommendedName>
</protein>
<dbReference type="Pfam" id="PF02237">
    <property type="entry name" value="BPL_C"/>
    <property type="match status" value="1"/>
</dbReference>